<comment type="caution">
    <text evidence="1">The sequence shown here is derived from an EMBL/GenBank/DDBJ whole genome shotgun (WGS) entry which is preliminary data.</text>
</comment>
<reference evidence="1 2" key="1">
    <citation type="journal article" date="2013" name="Genome Announc.">
        <title>Draft Genome Sequence of Rhodococcus opacus Strain M213 Shows a Diverse Catabolic Potential.</title>
        <authorList>
            <person name="Pathak A."/>
            <person name="Green S.J."/>
            <person name="Ogram A."/>
            <person name="Chauhan A."/>
        </authorList>
    </citation>
    <scope>NUCLEOTIDE SEQUENCE [LARGE SCALE GENOMIC DNA]</scope>
    <source>
        <strain evidence="1 2">M213</strain>
    </source>
</reference>
<proteinExistence type="predicted"/>
<dbReference type="AlphaFoldDB" id="K8XRR0"/>
<dbReference type="EMBL" id="AJYC02000009">
    <property type="protein sequence ID" value="EKT84358.1"/>
    <property type="molecule type" value="Genomic_DNA"/>
</dbReference>
<evidence type="ECO:0000313" key="2">
    <source>
        <dbReference type="Proteomes" id="UP000005951"/>
    </source>
</evidence>
<dbReference type="Proteomes" id="UP000005951">
    <property type="component" value="Unassembled WGS sequence"/>
</dbReference>
<dbReference type="RefSeq" id="WP_005253565.1">
    <property type="nucleotide sequence ID" value="NZ_AJYC02000009.1"/>
</dbReference>
<protein>
    <submittedName>
        <fullName evidence="1">Uncharacterized protein</fullName>
    </submittedName>
</protein>
<accession>K8XRR0</accession>
<sequence>MRSTRTAAPAAVAAIDADYTVGLVSVGAPPALPTPAKAAATDELTQTFASTFTHEGAAAARSDMAVVQTMSDQLQTQTSPALTGALEIDPEQFQGFMALSFPDVASGMAQRNEILPRFRGRTSGIEQNVGSFQQASIIPTAAAATTTSTWSFLPPGAALLWWVVPGWPPSRPERRRSPFREKEP</sequence>
<name>K8XRR0_RHOOP</name>
<evidence type="ECO:0000313" key="1">
    <source>
        <dbReference type="EMBL" id="EKT84358.1"/>
    </source>
</evidence>
<organism evidence="1 2">
    <name type="scientific">Rhodococcus opacus M213</name>
    <dbReference type="NCBI Taxonomy" id="1129896"/>
    <lineage>
        <taxon>Bacteria</taxon>
        <taxon>Bacillati</taxon>
        <taxon>Actinomycetota</taxon>
        <taxon>Actinomycetes</taxon>
        <taxon>Mycobacteriales</taxon>
        <taxon>Nocardiaceae</taxon>
        <taxon>Rhodococcus</taxon>
    </lineage>
</organism>
<gene>
    <name evidence="1" type="ORF">WSS_A02270</name>
</gene>